<dbReference type="InterPro" id="IPR029063">
    <property type="entry name" value="SAM-dependent_MTases_sf"/>
</dbReference>
<organism evidence="2 3">
    <name type="scientific">Marinicauda pacifica</name>
    <dbReference type="NCBI Taxonomy" id="1133559"/>
    <lineage>
        <taxon>Bacteria</taxon>
        <taxon>Pseudomonadati</taxon>
        <taxon>Pseudomonadota</taxon>
        <taxon>Alphaproteobacteria</taxon>
        <taxon>Maricaulales</taxon>
        <taxon>Maricaulaceae</taxon>
        <taxon>Marinicauda</taxon>
    </lineage>
</organism>
<evidence type="ECO:0000313" key="3">
    <source>
        <dbReference type="Proteomes" id="UP000305451"/>
    </source>
</evidence>
<comment type="caution">
    <text evidence="2">The sequence shown here is derived from an EMBL/GenBank/DDBJ whole genome shotgun (WGS) entry which is preliminary data.</text>
</comment>
<dbReference type="AlphaFoldDB" id="A0A4V3RYY5"/>
<name>A0A4V3RYY5_9PROT</name>
<dbReference type="EMBL" id="SRXV01000003">
    <property type="protein sequence ID" value="TGY92099.1"/>
    <property type="molecule type" value="Genomic_DNA"/>
</dbReference>
<evidence type="ECO:0000313" key="2">
    <source>
        <dbReference type="EMBL" id="TGY92099.1"/>
    </source>
</evidence>
<evidence type="ECO:0000256" key="1">
    <source>
        <dbReference type="SAM" id="MobiDB-lite"/>
    </source>
</evidence>
<accession>A0A4V3RYY5</accession>
<evidence type="ECO:0008006" key="4">
    <source>
        <dbReference type="Google" id="ProtNLM"/>
    </source>
</evidence>
<feature type="region of interest" description="Disordered" evidence="1">
    <location>
        <begin position="221"/>
        <end position="241"/>
    </location>
</feature>
<dbReference type="Proteomes" id="UP000305451">
    <property type="component" value="Unassembled WGS sequence"/>
</dbReference>
<proteinExistence type="predicted"/>
<sequence length="241" mass="26624">MRSLSIEDAETLEPGDDHYRAYVGPPGRFGLLTQLQLGLLFALGLEETDTVLDFGCGSLRLGRSLIPYLRPGCYFGLDPNLWLIDDGLAHETGEAIRAVKQPRFSGDANFDCTVFDTRFDFIMAQSVITHAGPAQTAALIESASKSLKQDGVLALSYIRGEESTPLPGADWTYPHNVAYPPAWLEETARQHGLVWRDISWFHPGAQWALLVRDETRLPDDATMGLHGRPTPRWRAGQSATS</sequence>
<dbReference type="Gene3D" id="3.40.50.150">
    <property type="entry name" value="Vaccinia Virus protein VP39"/>
    <property type="match status" value="1"/>
</dbReference>
<dbReference type="CDD" id="cd02440">
    <property type="entry name" value="AdoMet_MTases"/>
    <property type="match status" value="1"/>
</dbReference>
<gene>
    <name evidence="2" type="ORF">E5162_10550</name>
</gene>
<keyword evidence="3" id="KW-1185">Reference proteome</keyword>
<reference evidence="2 3" key="1">
    <citation type="journal article" date="2013" name="Int. J. Syst. Evol. Microbiol.">
        <title>Marinicauda pacifica gen. nov., sp. nov., a prosthecate alphaproteobacterium of the family Hyphomonadaceae isolated from deep seawater.</title>
        <authorList>
            <person name="Zhang X.Y."/>
            <person name="Li G.W."/>
            <person name="Wang C.S."/>
            <person name="Zhang Y.J."/>
            <person name="Xu X.W."/>
            <person name="Li H."/>
            <person name="Liu A."/>
            <person name="Liu C."/>
            <person name="Xie B.B."/>
            <person name="Qin Q.L."/>
            <person name="Xu Z."/>
            <person name="Chen X.L."/>
            <person name="Zhou B.C."/>
            <person name="Zhang Y.Z."/>
        </authorList>
    </citation>
    <scope>NUCLEOTIDE SEQUENCE [LARGE SCALE GENOMIC DNA]</scope>
    <source>
        <strain evidence="2 3">P-1 km-3</strain>
    </source>
</reference>
<protein>
    <recommendedName>
        <fullName evidence="4">Class I SAM-dependent methyltransferase</fullName>
    </recommendedName>
</protein>
<dbReference type="SUPFAM" id="SSF53335">
    <property type="entry name" value="S-adenosyl-L-methionine-dependent methyltransferases"/>
    <property type="match status" value="1"/>
</dbReference>
<dbReference type="OrthoDB" id="1853779at2"/>
<dbReference type="Pfam" id="PF13489">
    <property type="entry name" value="Methyltransf_23"/>
    <property type="match status" value="1"/>
</dbReference>
<dbReference type="RefSeq" id="WP_135945232.1">
    <property type="nucleotide sequence ID" value="NZ_BMEI01000003.1"/>
</dbReference>